<proteinExistence type="predicted"/>
<dbReference type="AlphaFoldDB" id="A0A2P2P0N7"/>
<accession>A0A2P2P0N7</accession>
<reference evidence="1" key="1">
    <citation type="submission" date="2018-02" db="EMBL/GenBank/DDBJ databases">
        <title>Rhizophora mucronata_Transcriptome.</title>
        <authorList>
            <person name="Meera S.P."/>
            <person name="Sreeshan A."/>
            <person name="Augustine A."/>
        </authorList>
    </citation>
    <scope>NUCLEOTIDE SEQUENCE</scope>
    <source>
        <tissue evidence="1">Leaf</tissue>
    </source>
</reference>
<dbReference type="EMBL" id="GGEC01067866">
    <property type="protein sequence ID" value="MBX48350.1"/>
    <property type="molecule type" value="Transcribed_RNA"/>
</dbReference>
<organism evidence="1">
    <name type="scientific">Rhizophora mucronata</name>
    <name type="common">Asiatic mangrove</name>
    <dbReference type="NCBI Taxonomy" id="61149"/>
    <lineage>
        <taxon>Eukaryota</taxon>
        <taxon>Viridiplantae</taxon>
        <taxon>Streptophyta</taxon>
        <taxon>Embryophyta</taxon>
        <taxon>Tracheophyta</taxon>
        <taxon>Spermatophyta</taxon>
        <taxon>Magnoliopsida</taxon>
        <taxon>eudicotyledons</taxon>
        <taxon>Gunneridae</taxon>
        <taxon>Pentapetalae</taxon>
        <taxon>rosids</taxon>
        <taxon>fabids</taxon>
        <taxon>Malpighiales</taxon>
        <taxon>Rhizophoraceae</taxon>
        <taxon>Rhizophora</taxon>
    </lineage>
</organism>
<name>A0A2P2P0N7_RHIMU</name>
<sequence>MSINPNPTNINTQEKTFVAGVNGAMSPYPIVHIVTIQK</sequence>
<evidence type="ECO:0000313" key="1">
    <source>
        <dbReference type="EMBL" id="MBX48350.1"/>
    </source>
</evidence>
<protein>
    <submittedName>
        <fullName evidence="1">Uncharacterized protein</fullName>
    </submittedName>
</protein>